<gene>
    <name evidence="10" type="ORF">RUM44_012072</name>
</gene>
<keyword evidence="3" id="KW-0677">Repeat</keyword>
<dbReference type="Gene3D" id="2.60.40.60">
    <property type="entry name" value="Cadherins"/>
    <property type="match status" value="7"/>
</dbReference>
<keyword evidence="7" id="KW-0325">Glycoprotein</keyword>
<accession>A0ABR1BE59</accession>
<feature type="domain" description="Cadherin" evidence="9">
    <location>
        <begin position="246"/>
        <end position="396"/>
    </location>
</feature>
<feature type="domain" description="Cadherin" evidence="9">
    <location>
        <begin position="141"/>
        <end position="245"/>
    </location>
</feature>
<evidence type="ECO:0000256" key="8">
    <source>
        <dbReference type="PROSITE-ProRule" id="PRU00043"/>
    </source>
</evidence>
<evidence type="ECO:0000256" key="3">
    <source>
        <dbReference type="ARBA" id="ARBA00022737"/>
    </source>
</evidence>
<keyword evidence="5" id="KW-1133">Transmembrane helix</keyword>
<evidence type="ECO:0000256" key="7">
    <source>
        <dbReference type="ARBA" id="ARBA00023180"/>
    </source>
</evidence>
<comment type="caution">
    <text evidence="10">The sequence shown here is derived from an EMBL/GenBank/DDBJ whole genome shotgun (WGS) entry which is preliminary data.</text>
</comment>
<dbReference type="CDD" id="cd11304">
    <property type="entry name" value="Cadherin_repeat"/>
    <property type="match status" value="6"/>
</dbReference>
<feature type="domain" description="Cadherin" evidence="9">
    <location>
        <begin position="608"/>
        <end position="690"/>
    </location>
</feature>
<dbReference type="PROSITE" id="PS00232">
    <property type="entry name" value="CADHERIN_1"/>
    <property type="match status" value="2"/>
</dbReference>
<dbReference type="InterPro" id="IPR015919">
    <property type="entry name" value="Cadherin-like_sf"/>
</dbReference>
<keyword evidence="11" id="KW-1185">Reference proteome</keyword>
<proteinExistence type="predicted"/>
<dbReference type="SUPFAM" id="SSF49313">
    <property type="entry name" value="Cadherin-like"/>
    <property type="match status" value="7"/>
</dbReference>
<evidence type="ECO:0000256" key="2">
    <source>
        <dbReference type="ARBA" id="ARBA00022692"/>
    </source>
</evidence>
<evidence type="ECO:0000259" key="9">
    <source>
        <dbReference type="PROSITE" id="PS50268"/>
    </source>
</evidence>
<evidence type="ECO:0000256" key="5">
    <source>
        <dbReference type="ARBA" id="ARBA00022989"/>
    </source>
</evidence>
<keyword evidence="4 8" id="KW-0106">Calcium</keyword>
<dbReference type="InterPro" id="IPR002126">
    <property type="entry name" value="Cadherin-like_dom"/>
</dbReference>
<organism evidence="10 11">
    <name type="scientific">Polyplax serrata</name>
    <name type="common">Common mouse louse</name>
    <dbReference type="NCBI Taxonomy" id="468196"/>
    <lineage>
        <taxon>Eukaryota</taxon>
        <taxon>Metazoa</taxon>
        <taxon>Ecdysozoa</taxon>
        <taxon>Arthropoda</taxon>
        <taxon>Hexapoda</taxon>
        <taxon>Insecta</taxon>
        <taxon>Pterygota</taxon>
        <taxon>Neoptera</taxon>
        <taxon>Paraneoptera</taxon>
        <taxon>Psocodea</taxon>
        <taxon>Troctomorpha</taxon>
        <taxon>Phthiraptera</taxon>
        <taxon>Anoplura</taxon>
        <taxon>Polyplacidae</taxon>
        <taxon>Polyplax</taxon>
    </lineage>
</organism>
<dbReference type="InterPro" id="IPR020894">
    <property type="entry name" value="Cadherin_CS"/>
</dbReference>
<protein>
    <recommendedName>
        <fullName evidence="9">Cadherin domain-containing protein</fullName>
    </recommendedName>
</protein>
<dbReference type="PANTHER" id="PTHR24028">
    <property type="entry name" value="CADHERIN-87A"/>
    <property type="match status" value="1"/>
</dbReference>
<evidence type="ECO:0000256" key="4">
    <source>
        <dbReference type="ARBA" id="ARBA00022837"/>
    </source>
</evidence>
<dbReference type="PRINTS" id="PR00205">
    <property type="entry name" value="CADHERIN"/>
</dbReference>
<name>A0ABR1BE59_POLSC</name>
<evidence type="ECO:0000256" key="6">
    <source>
        <dbReference type="ARBA" id="ARBA00023136"/>
    </source>
</evidence>
<feature type="domain" description="Cadherin" evidence="9">
    <location>
        <begin position="42"/>
        <end position="140"/>
    </location>
</feature>
<dbReference type="Proteomes" id="UP001359485">
    <property type="component" value="Unassembled WGS sequence"/>
</dbReference>
<feature type="domain" description="Cadherin" evidence="9">
    <location>
        <begin position="499"/>
        <end position="607"/>
    </location>
</feature>
<feature type="domain" description="Cadherin" evidence="9">
    <location>
        <begin position="396"/>
        <end position="498"/>
    </location>
</feature>
<reference evidence="10 11" key="1">
    <citation type="submission" date="2023-09" db="EMBL/GenBank/DDBJ databases">
        <title>Genomes of two closely related lineages of the louse Polyplax serrata with different host specificities.</title>
        <authorList>
            <person name="Martinu J."/>
            <person name="Tarabai H."/>
            <person name="Stefka J."/>
            <person name="Hypsa V."/>
        </authorList>
    </citation>
    <scope>NUCLEOTIDE SEQUENCE [LARGE SCALE GENOMIC DNA]</scope>
    <source>
        <strain evidence="10">98ZLc_SE</strain>
    </source>
</reference>
<dbReference type="Pfam" id="PF00028">
    <property type="entry name" value="Cadherin"/>
    <property type="match status" value="6"/>
</dbReference>
<dbReference type="InterPro" id="IPR050174">
    <property type="entry name" value="Protocadherin/Cadherin-CA"/>
</dbReference>
<evidence type="ECO:0000256" key="1">
    <source>
        <dbReference type="ARBA" id="ARBA00004167"/>
    </source>
</evidence>
<sequence length="723" mass="80192">MYVLLFNTVFLQRPPNTPKAVKELELVRVDVLDKNDSPPSFRNVQLNFSVSEDLPAGHVISTIQAEDPDTIGEISYKLIDGGDEKFDIEPSTGRLRLNDSLDRETKDLYKLQLRASDGIQYTDAIIKIMVTDTNDNSPVFPDNAYSFDVPENTARGTRVGEIAAVDEDEGLNGQITYQVISDWANDVFNLNPQSGVFTLTARLDYEEVQHYIFVVQAQDMGKPSLSSTVTVYFNIVDLNDNAPLFDPMSYNNEVFENVTIGTNVVTVSATDLDSGLLFSLENPLYNSVTVIKIIWTLRSGSPGGVLIQVALHQFPRVKGRNGEIEYRITSGDENQDLAIAQNGTIYTVKNLDRETKSVYNLLVTGTDLADEPQQRLSSTVQVSIVVKDVNDMSAEFITPNATSVSENIPVNTVVLAIKAIDKDEGRNSYLEYSLYDPSKTFTVGPVDGLLKVVGRLDRETRANYSLEVTAKDRGDPPRSSKQTILINVLDENDNSPMFDPKHYSASIAENASIGTSVLQVSATDVDEGANGRVRYSIFLGDENRDFSISEDTGVVRVAKNLNFERKSRYLLTVRAEDSSHDDEDNVRYDTATISIIIRDINDNPPTFLDSPYIAYVMENTVPQPDGYFLTVRASDADTPQYNGQVRYFLKEGDAGLFRINASTGDFSLLKALDRETQSEYLLTVVAMDTGLRYSSRAELRCSVVGLSRSGGCSAGWHYDRITV</sequence>
<dbReference type="SMART" id="SM00112">
    <property type="entry name" value="CA"/>
    <property type="match status" value="6"/>
</dbReference>
<keyword evidence="6" id="KW-0472">Membrane</keyword>
<comment type="subcellular location">
    <subcellularLocation>
        <location evidence="1">Membrane</location>
        <topology evidence="1">Single-pass membrane protein</topology>
    </subcellularLocation>
</comment>
<keyword evidence="2" id="KW-0812">Transmembrane</keyword>
<dbReference type="EMBL" id="JAWJWF010000001">
    <property type="protein sequence ID" value="KAK6640379.1"/>
    <property type="molecule type" value="Genomic_DNA"/>
</dbReference>
<dbReference type="PANTHER" id="PTHR24028:SF310">
    <property type="entry name" value="NEURAL-CADHERIN-LIKE PROTEIN"/>
    <property type="match status" value="1"/>
</dbReference>
<evidence type="ECO:0000313" key="10">
    <source>
        <dbReference type="EMBL" id="KAK6640379.1"/>
    </source>
</evidence>
<dbReference type="PROSITE" id="PS50268">
    <property type="entry name" value="CADHERIN_2"/>
    <property type="match status" value="6"/>
</dbReference>
<evidence type="ECO:0000313" key="11">
    <source>
        <dbReference type="Proteomes" id="UP001359485"/>
    </source>
</evidence>